<dbReference type="InParanoid" id="A0A3Q7GFC0"/>
<dbReference type="InterPro" id="IPR001471">
    <property type="entry name" value="AP2/ERF_dom"/>
</dbReference>
<keyword evidence="4" id="KW-0804">Transcription</keyword>
<keyword evidence="3" id="KW-0238">DNA-binding</keyword>
<keyword evidence="5" id="KW-0539">Nucleus</keyword>
<sequence length="755" mass="84513">MKSKIKQDCIDENEVIEIERTIRVKISDPDATESSSDDEKQEKRPKIIVHEIVQKKVKIQSFLLNSKNPLDFYQLPPPRVRKRKYQKKGVSAKSGNPPLMADSQNLDLTKVKTRFSLKNRSPLSFEQSSGKLPPMVRKRKSGKFATEIRDPFSKKRIWLGTFNTPEEASEVYQSKKLEFQEKLEKARNANVDKVISAKFELGSSSSSAPPLMADYQNTDSSNESVDRLKKAKNAKENMVISAKFELGSSSSSDPSLIADSQNTDSSNESGDILKKSKNAKEKMVIFANSEPGSSPSEPILMVDEIDEQLNKAINANVAKGISSKSELGSSSSDQVDAQTSDSSNGVEESDEDLWMGQWIQISGDKEVKFSQKLGVPVVDNYGYLVLMRWSLDLYVETNQFDVTSLKLGIERNRFITVTPEAEVLKAKQLMIAYTLSCLTWMRLQVLDYIEDSGLEEIAQGRPNVSLMKQDLIAVSVGFPKQGTIKLEMLSLAFLGDKHLCLHYVLSGCDSLGKLEIRDCRPFGDDGAKLEGDNVINCSVCILVAQKLPGLNVEVIDGTPDKKLLLKSLIMKSKKKISTNFSVRLYPVGVRKRKNGKFCAEIKHPFNKKLIWLGTFVTADEAYESYKSKKVEFEELVMAKEAKKRQKNGNFDRECGSSEEKSLMGIAENSNSSNRVDEKIDFFAEDKQESLMGDSENLNSISSNGEESGEELFKGTWVKISEDKEVMFSYNLGVPIIDNYGFLLGEFSNLDDLTFM</sequence>
<feature type="region of interest" description="Disordered" evidence="6">
    <location>
        <begin position="202"/>
        <end position="232"/>
    </location>
</feature>
<dbReference type="CDD" id="cd00018">
    <property type="entry name" value="AP2"/>
    <property type="match status" value="2"/>
</dbReference>
<dbReference type="AlphaFoldDB" id="A0A3Q7GFC0"/>
<name>A0A3Q7GFC0_SOLLC</name>
<dbReference type="Gene3D" id="3.30.730.10">
    <property type="entry name" value="AP2/ERF domain"/>
    <property type="match status" value="2"/>
</dbReference>
<dbReference type="InterPro" id="IPR016177">
    <property type="entry name" value="DNA-bd_dom_sf"/>
</dbReference>
<dbReference type="InterPro" id="IPR050913">
    <property type="entry name" value="AP2/ERF_ERF"/>
</dbReference>
<accession>A0A3Q7GFC0</accession>
<feature type="region of interest" description="Disordered" evidence="6">
    <location>
        <begin position="26"/>
        <end position="46"/>
    </location>
</feature>
<feature type="domain" description="AP2/ERF" evidence="7">
    <location>
        <begin position="585"/>
        <end position="651"/>
    </location>
</feature>
<evidence type="ECO:0000256" key="5">
    <source>
        <dbReference type="ARBA" id="ARBA00023242"/>
    </source>
</evidence>
<dbReference type="Proteomes" id="UP000004994">
    <property type="component" value="Chromosome 5"/>
</dbReference>
<dbReference type="SUPFAM" id="SSF54171">
    <property type="entry name" value="DNA-binding domain"/>
    <property type="match status" value="2"/>
</dbReference>
<feature type="region of interest" description="Disordered" evidence="6">
    <location>
        <begin position="122"/>
        <end position="143"/>
    </location>
</feature>
<dbReference type="PANTHER" id="PTHR31194">
    <property type="entry name" value="SHN SHINE , DNA BINDING / TRANSCRIPTION FACTOR"/>
    <property type="match status" value="1"/>
</dbReference>
<evidence type="ECO:0000256" key="2">
    <source>
        <dbReference type="ARBA" id="ARBA00023015"/>
    </source>
</evidence>
<keyword evidence="9" id="KW-1185">Reference proteome</keyword>
<dbReference type="EnsemblPlants" id="Solyc05g009250.2.1">
    <property type="protein sequence ID" value="Solyc05g009250.2.1"/>
    <property type="gene ID" value="Solyc05g009250.2"/>
</dbReference>
<feature type="region of interest" description="Disordered" evidence="6">
    <location>
        <begin position="323"/>
        <end position="350"/>
    </location>
</feature>
<proteinExistence type="predicted"/>
<keyword evidence="2" id="KW-0805">Transcription regulation</keyword>
<evidence type="ECO:0000256" key="3">
    <source>
        <dbReference type="ARBA" id="ARBA00023125"/>
    </source>
</evidence>
<feature type="compositionally biased region" description="Polar residues" evidence="6">
    <location>
        <begin position="258"/>
        <end position="269"/>
    </location>
</feature>
<dbReference type="SMART" id="SM00380">
    <property type="entry name" value="AP2"/>
    <property type="match status" value="2"/>
</dbReference>
<dbReference type="Gramene" id="Solyc05g009250.2.1">
    <property type="protein sequence ID" value="Solyc05g009250.2.1"/>
    <property type="gene ID" value="Solyc05g009250.2"/>
</dbReference>
<feature type="region of interest" description="Disordered" evidence="6">
    <location>
        <begin position="245"/>
        <end position="272"/>
    </location>
</feature>
<evidence type="ECO:0000313" key="9">
    <source>
        <dbReference type="Proteomes" id="UP000004994"/>
    </source>
</evidence>
<dbReference type="PaxDb" id="4081-Solyc05g009250.1.1"/>
<dbReference type="PANTHER" id="PTHR31194:SF62">
    <property type="entry name" value="ETHYLENE-RESPONSIVE TRANSCRIPTION FACTOR ERF118"/>
    <property type="match status" value="1"/>
</dbReference>
<dbReference type="Gene3D" id="3.80.10.10">
    <property type="entry name" value="Ribonuclease Inhibitor"/>
    <property type="match status" value="1"/>
</dbReference>
<feature type="compositionally biased region" description="Basic and acidic residues" evidence="6">
    <location>
        <begin position="37"/>
        <end position="46"/>
    </location>
</feature>
<feature type="domain" description="AP2/ERF" evidence="7">
    <location>
        <begin position="127"/>
        <end position="192"/>
    </location>
</feature>
<protein>
    <recommendedName>
        <fullName evidence="7">AP2/ERF domain-containing protein</fullName>
    </recommendedName>
</protein>
<evidence type="ECO:0000256" key="6">
    <source>
        <dbReference type="SAM" id="MobiDB-lite"/>
    </source>
</evidence>
<dbReference type="PROSITE" id="PS51032">
    <property type="entry name" value="AP2_ERF"/>
    <property type="match status" value="2"/>
</dbReference>
<feature type="region of interest" description="Disordered" evidence="6">
    <location>
        <begin position="74"/>
        <end position="105"/>
    </location>
</feature>
<dbReference type="InterPro" id="IPR036955">
    <property type="entry name" value="AP2/ERF_dom_sf"/>
</dbReference>
<evidence type="ECO:0000313" key="8">
    <source>
        <dbReference type="EnsemblPlants" id="Solyc05g009250.2.1"/>
    </source>
</evidence>
<reference evidence="8" key="1">
    <citation type="journal article" date="2012" name="Nature">
        <title>The tomato genome sequence provides insights into fleshy fruit evolution.</title>
        <authorList>
            <consortium name="Tomato Genome Consortium"/>
        </authorList>
    </citation>
    <scope>NUCLEOTIDE SEQUENCE [LARGE SCALE GENOMIC DNA]</scope>
    <source>
        <strain evidence="8">cv. Heinz 1706</strain>
    </source>
</reference>
<reference evidence="8" key="2">
    <citation type="submission" date="2019-01" db="UniProtKB">
        <authorList>
            <consortium name="EnsemblPlants"/>
        </authorList>
    </citation>
    <scope>IDENTIFICATION</scope>
    <source>
        <strain evidence="8">cv. Heinz 1706</strain>
    </source>
</reference>
<feature type="compositionally biased region" description="Low complexity" evidence="6">
    <location>
        <begin position="323"/>
        <end position="332"/>
    </location>
</feature>
<dbReference type="GO" id="GO:0005634">
    <property type="term" value="C:nucleus"/>
    <property type="evidence" value="ECO:0007669"/>
    <property type="project" value="UniProtKB-SubCell"/>
</dbReference>
<feature type="compositionally biased region" description="Polar residues" evidence="6">
    <location>
        <begin position="333"/>
        <end position="346"/>
    </location>
</feature>
<evidence type="ECO:0000256" key="1">
    <source>
        <dbReference type="ARBA" id="ARBA00004123"/>
    </source>
</evidence>
<evidence type="ECO:0000256" key="4">
    <source>
        <dbReference type="ARBA" id="ARBA00023163"/>
    </source>
</evidence>
<evidence type="ECO:0000259" key="7">
    <source>
        <dbReference type="PROSITE" id="PS51032"/>
    </source>
</evidence>
<comment type="subcellular location">
    <subcellularLocation>
        <location evidence="1">Nucleus</location>
    </subcellularLocation>
</comment>
<organism evidence="8">
    <name type="scientific">Solanum lycopersicum</name>
    <name type="common">Tomato</name>
    <name type="synonym">Lycopersicon esculentum</name>
    <dbReference type="NCBI Taxonomy" id="4081"/>
    <lineage>
        <taxon>Eukaryota</taxon>
        <taxon>Viridiplantae</taxon>
        <taxon>Streptophyta</taxon>
        <taxon>Embryophyta</taxon>
        <taxon>Tracheophyta</taxon>
        <taxon>Spermatophyta</taxon>
        <taxon>Magnoliopsida</taxon>
        <taxon>eudicotyledons</taxon>
        <taxon>Gunneridae</taxon>
        <taxon>Pentapetalae</taxon>
        <taxon>asterids</taxon>
        <taxon>lamiids</taxon>
        <taxon>Solanales</taxon>
        <taxon>Solanaceae</taxon>
        <taxon>Solanoideae</taxon>
        <taxon>Solaneae</taxon>
        <taxon>Solanum</taxon>
        <taxon>Solanum subgen. Lycopersicon</taxon>
    </lineage>
</organism>
<dbReference type="InterPro" id="IPR032675">
    <property type="entry name" value="LRR_dom_sf"/>
</dbReference>
<dbReference type="GO" id="GO:0003700">
    <property type="term" value="F:DNA-binding transcription factor activity"/>
    <property type="evidence" value="ECO:0007669"/>
    <property type="project" value="InterPro"/>
</dbReference>
<dbReference type="GO" id="GO:0003677">
    <property type="term" value="F:DNA binding"/>
    <property type="evidence" value="ECO:0007669"/>
    <property type="project" value="UniProtKB-KW"/>
</dbReference>